<dbReference type="InterPro" id="IPR018839">
    <property type="entry name" value="Tscrpt-silencing_Clr2_C"/>
</dbReference>
<feature type="domain" description="Cryptic loci regulator 2 C-terminal" evidence="2">
    <location>
        <begin position="408"/>
        <end position="528"/>
    </location>
</feature>
<evidence type="ECO:0000313" key="5">
    <source>
        <dbReference type="Proteomes" id="UP001148614"/>
    </source>
</evidence>
<keyword evidence="5" id="KW-1185">Reference proteome</keyword>
<feature type="region of interest" description="Disordered" evidence="1">
    <location>
        <begin position="212"/>
        <end position="249"/>
    </location>
</feature>
<reference evidence="4" key="1">
    <citation type="submission" date="2022-07" db="EMBL/GenBank/DDBJ databases">
        <title>Genome Sequence of Xylaria arbuscula.</title>
        <authorList>
            <person name="Buettner E."/>
        </authorList>
    </citation>
    <scope>NUCLEOTIDE SEQUENCE</scope>
    <source>
        <strain evidence="4">VT107</strain>
    </source>
</reference>
<dbReference type="EMBL" id="JANPWZ010000044">
    <property type="protein sequence ID" value="KAJ3579926.1"/>
    <property type="molecule type" value="Genomic_DNA"/>
</dbReference>
<organism evidence="4 5">
    <name type="scientific">Xylaria arbuscula</name>
    <dbReference type="NCBI Taxonomy" id="114810"/>
    <lineage>
        <taxon>Eukaryota</taxon>
        <taxon>Fungi</taxon>
        <taxon>Dikarya</taxon>
        <taxon>Ascomycota</taxon>
        <taxon>Pezizomycotina</taxon>
        <taxon>Sordariomycetes</taxon>
        <taxon>Xylariomycetidae</taxon>
        <taxon>Xylariales</taxon>
        <taxon>Xylariaceae</taxon>
        <taxon>Xylaria</taxon>
    </lineage>
</organism>
<dbReference type="GO" id="GO:0031934">
    <property type="term" value="C:mating-type region heterochromatin"/>
    <property type="evidence" value="ECO:0007669"/>
    <property type="project" value="TreeGrafter"/>
</dbReference>
<dbReference type="GO" id="GO:0070824">
    <property type="term" value="C:SHREC complex"/>
    <property type="evidence" value="ECO:0007669"/>
    <property type="project" value="InterPro"/>
</dbReference>
<feature type="domain" description="Cryptic loci regulator 2 N-terminal" evidence="3">
    <location>
        <begin position="74"/>
        <end position="147"/>
    </location>
</feature>
<dbReference type="VEuPathDB" id="FungiDB:F4678DRAFT_80443"/>
<proteinExistence type="predicted"/>
<dbReference type="InterPro" id="IPR038986">
    <property type="entry name" value="Clr2"/>
</dbReference>
<evidence type="ECO:0000259" key="3">
    <source>
        <dbReference type="Pfam" id="PF16761"/>
    </source>
</evidence>
<dbReference type="GO" id="GO:0030466">
    <property type="term" value="P:silent mating-type cassette heterochromatin formation"/>
    <property type="evidence" value="ECO:0007669"/>
    <property type="project" value="TreeGrafter"/>
</dbReference>
<sequence length="598" mass="66082">MASRKAKDPKAADNDFQYTNATAMQVWRSDGTEMPSDYSQYEKVDEGAKPIIEWQNKLGQALAAELLPEATGLYFLQEFPSHYHLRLYQAKEDKKKHQAKHYYLFGYPEDGANKARKYYRSPNQFLPHLLWLVGESQDRGDCACEFCSGSKPITSKSAKAKAVVPAGQTAPPTTTSAPPSTLLQNPSTTVPAVPAVQAVSTAAAVPAVPAIQTVPTGPPQHHTSIPQQPTPIPQQPTPIPQQPTPIPQETQTVAPYQTPEATPGVAQRSYAIDHDRDALFRAGEVVWFKNNNSWRVGMVLTSSPVLSIIPFAHPLYQTQEVIKEEADIRPFLAFSIPQINNALQEFKGQALAQINWLALQERFGTHTDASRREGLAIEATKLAATRVDQCYSTFNLLPDSVLNYDVFGGIFLGAEKICVGEAVRIKLSREQQDQTIEKGMPVVMVVKRIFVSKEGGTLMFEGDLWTLQHIPLAQQPQTPSSAGLPASLRGEKEFRDNILQSRGWCVRWVSMNQNMTVNESAIRGRFYETRRLTPILNPAKFQEMLQQQHVSDIQTLLNNRGDSNGPRVGRVPNRAQAVAGAVPTGVSPQLGPDVIEAF</sequence>
<dbReference type="AlphaFoldDB" id="A0A9W8TSC5"/>
<evidence type="ECO:0008006" key="6">
    <source>
        <dbReference type="Google" id="ProtNLM"/>
    </source>
</evidence>
<protein>
    <recommendedName>
        <fullName evidence="6">Cryptic loci regulator 2 N-terminal domain-containing protein</fullName>
    </recommendedName>
</protein>
<dbReference type="PANTHER" id="PTHR38046">
    <property type="entry name" value="CRYPTIC LOCI REGULATOR 2"/>
    <property type="match status" value="1"/>
</dbReference>
<gene>
    <name evidence="4" type="ORF">NPX13_g636</name>
</gene>
<dbReference type="InterPro" id="IPR031915">
    <property type="entry name" value="Clr2_N"/>
</dbReference>
<dbReference type="Pfam" id="PF16761">
    <property type="entry name" value="Clr2_transil"/>
    <property type="match status" value="1"/>
</dbReference>
<dbReference type="Pfam" id="PF10383">
    <property type="entry name" value="Clr2"/>
    <property type="match status" value="1"/>
</dbReference>
<feature type="region of interest" description="Disordered" evidence="1">
    <location>
        <begin position="162"/>
        <end position="186"/>
    </location>
</feature>
<dbReference type="PANTHER" id="PTHR38046:SF1">
    <property type="entry name" value="CRYPTIC LOCI REGULATOR 2"/>
    <property type="match status" value="1"/>
</dbReference>
<evidence type="ECO:0000256" key="1">
    <source>
        <dbReference type="SAM" id="MobiDB-lite"/>
    </source>
</evidence>
<evidence type="ECO:0000259" key="2">
    <source>
        <dbReference type="Pfam" id="PF10383"/>
    </source>
</evidence>
<name>A0A9W8TSC5_9PEZI</name>
<comment type="caution">
    <text evidence="4">The sequence shown here is derived from an EMBL/GenBank/DDBJ whole genome shotgun (WGS) entry which is preliminary data.</text>
</comment>
<dbReference type="Proteomes" id="UP001148614">
    <property type="component" value="Unassembled WGS sequence"/>
</dbReference>
<accession>A0A9W8TSC5</accession>
<feature type="compositionally biased region" description="Pro residues" evidence="1">
    <location>
        <begin position="228"/>
        <end position="246"/>
    </location>
</feature>
<evidence type="ECO:0000313" key="4">
    <source>
        <dbReference type="EMBL" id="KAJ3579926.1"/>
    </source>
</evidence>
<dbReference type="GO" id="GO:0033553">
    <property type="term" value="C:rDNA heterochromatin"/>
    <property type="evidence" value="ECO:0007669"/>
    <property type="project" value="TreeGrafter"/>
</dbReference>